<comment type="caution">
    <text evidence="1">The sequence shown here is derived from an EMBL/GenBank/DDBJ whole genome shotgun (WGS) entry which is preliminary data.</text>
</comment>
<dbReference type="PANTHER" id="PTHR47718:SF17">
    <property type="entry name" value="PROTEIN FAR1-RELATED SEQUENCE 5-LIKE"/>
    <property type="match status" value="1"/>
</dbReference>
<dbReference type="EMBL" id="JBANQN010000002">
    <property type="protein sequence ID" value="KAK6796160.1"/>
    <property type="molecule type" value="Genomic_DNA"/>
</dbReference>
<dbReference type="AlphaFoldDB" id="A0AAN8TY43"/>
<sequence>MDPNSQNSLITQVLNNVLGLDEDDSLLSQNDEHHQDSDGAYNGVEYYFHSDDDGLLNLLYEEMNQSEQEESVSILTFEHNHDLQPSLSHFFNCHWKMSKALKRSLEVHDIVRIRPAKSIRLLEVQAGEDIETYKFVFSTWLAAMGNVPPMAFLTDQCECIKEAIAEFQTHYTRSIYGAFAAEHMKRLYHFEIEKHPYFNIVEGVEKYSVTDYSIFTDFHENQFVYTMEYYPNNQYLDSNCKNFQSEGKFFQGGYQSMTNEYKKYNSLNKWFDRNCDIVLENNTKYVDFKNVLKGCFNAYSDWNDEMAIPSVGDPDSDNDVTFIRNSREV</sequence>
<accession>A0AAN8TY43</accession>
<dbReference type="Proteomes" id="UP001371456">
    <property type="component" value="Unassembled WGS sequence"/>
</dbReference>
<name>A0AAN8TY43_SOLBU</name>
<reference evidence="1 2" key="1">
    <citation type="submission" date="2024-02" db="EMBL/GenBank/DDBJ databases">
        <title>de novo genome assembly of Solanum bulbocastanum strain 11H21.</title>
        <authorList>
            <person name="Hosaka A.J."/>
        </authorList>
    </citation>
    <scope>NUCLEOTIDE SEQUENCE [LARGE SCALE GENOMIC DNA]</scope>
    <source>
        <tissue evidence="1">Young leaves</tissue>
    </source>
</reference>
<protein>
    <submittedName>
        <fullName evidence="1">Uncharacterized protein</fullName>
    </submittedName>
</protein>
<dbReference type="PANTHER" id="PTHR47718">
    <property type="entry name" value="OS01G0519700 PROTEIN"/>
    <property type="match status" value="1"/>
</dbReference>
<organism evidence="1 2">
    <name type="scientific">Solanum bulbocastanum</name>
    <name type="common">Wild potato</name>
    <dbReference type="NCBI Taxonomy" id="147425"/>
    <lineage>
        <taxon>Eukaryota</taxon>
        <taxon>Viridiplantae</taxon>
        <taxon>Streptophyta</taxon>
        <taxon>Embryophyta</taxon>
        <taxon>Tracheophyta</taxon>
        <taxon>Spermatophyta</taxon>
        <taxon>Magnoliopsida</taxon>
        <taxon>eudicotyledons</taxon>
        <taxon>Gunneridae</taxon>
        <taxon>Pentapetalae</taxon>
        <taxon>asterids</taxon>
        <taxon>lamiids</taxon>
        <taxon>Solanales</taxon>
        <taxon>Solanaceae</taxon>
        <taxon>Solanoideae</taxon>
        <taxon>Solaneae</taxon>
        <taxon>Solanum</taxon>
    </lineage>
</organism>
<evidence type="ECO:0000313" key="1">
    <source>
        <dbReference type="EMBL" id="KAK6796160.1"/>
    </source>
</evidence>
<evidence type="ECO:0000313" key="2">
    <source>
        <dbReference type="Proteomes" id="UP001371456"/>
    </source>
</evidence>
<gene>
    <name evidence="1" type="ORF">RDI58_003861</name>
</gene>
<proteinExistence type="predicted"/>
<keyword evidence="2" id="KW-1185">Reference proteome</keyword>